<feature type="region of interest" description="Disordered" evidence="2">
    <location>
        <begin position="1"/>
        <end position="55"/>
    </location>
</feature>
<accession>A0AAE0G3S5</accession>
<keyword evidence="4" id="KW-1185">Reference proteome</keyword>
<evidence type="ECO:0000313" key="3">
    <source>
        <dbReference type="EMBL" id="KAK3271061.1"/>
    </source>
</evidence>
<dbReference type="Gene3D" id="1.25.40.10">
    <property type="entry name" value="Tetratricopeptide repeat domain"/>
    <property type="match status" value="1"/>
</dbReference>
<dbReference type="Proteomes" id="UP001190700">
    <property type="component" value="Unassembled WGS sequence"/>
</dbReference>
<evidence type="ECO:0000256" key="1">
    <source>
        <dbReference type="PROSITE-ProRule" id="PRU00339"/>
    </source>
</evidence>
<gene>
    <name evidence="3" type="ORF">CYMTET_20570</name>
</gene>
<dbReference type="PROSITE" id="PS50005">
    <property type="entry name" value="TPR"/>
    <property type="match status" value="1"/>
</dbReference>
<dbReference type="InterPro" id="IPR011990">
    <property type="entry name" value="TPR-like_helical_dom_sf"/>
</dbReference>
<name>A0AAE0G3S5_9CHLO</name>
<dbReference type="PANTHER" id="PTHR46512">
    <property type="entry name" value="PEPTIDYLPROLYL ISOMERASE"/>
    <property type="match status" value="1"/>
</dbReference>
<sequence>MEVQSVDEHLPRRDPNPFTRGEKQLQEAIDREPSAAELKEELKEEEESRRRRSRVDDFIHSKNDFPKVMAGMSLEQKEQFADAYKQAGNVFFVEKNYAWAVQTYKEVLTFLQHGLHIGEKGHKGNLSLMGGDPNARMPFSDNAYHTMLQCWSNSAACHIKQAEFRKAEEACNKGLNLEFSIPAASKAKLFYRRAESLLAQAKTEAAFDDLKHAIQLQPKDLGIRRTYEQVKKEVSDIRKTEFDGAKSTWAGKLSLGTNNLYADHPNPTLQAESEVVSVEENSGASLSDFFLWLYSIFRFFWNRLWEKKTV</sequence>
<reference evidence="3 4" key="1">
    <citation type="journal article" date="2015" name="Genome Biol. Evol.">
        <title>Comparative Genomics of a Bacterivorous Green Alga Reveals Evolutionary Causalities and Consequences of Phago-Mixotrophic Mode of Nutrition.</title>
        <authorList>
            <person name="Burns J.A."/>
            <person name="Paasch A."/>
            <person name="Narechania A."/>
            <person name="Kim E."/>
        </authorList>
    </citation>
    <scope>NUCLEOTIDE SEQUENCE [LARGE SCALE GENOMIC DNA]</scope>
    <source>
        <strain evidence="3 4">PLY_AMNH</strain>
    </source>
</reference>
<organism evidence="3 4">
    <name type="scientific">Cymbomonas tetramitiformis</name>
    <dbReference type="NCBI Taxonomy" id="36881"/>
    <lineage>
        <taxon>Eukaryota</taxon>
        <taxon>Viridiplantae</taxon>
        <taxon>Chlorophyta</taxon>
        <taxon>Pyramimonadophyceae</taxon>
        <taxon>Pyramimonadales</taxon>
        <taxon>Pyramimonadaceae</taxon>
        <taxon>Cymbomonas</taxon>
    </lineage>
</organism>
<protein>
    <submittedName>
        <fullName evidence="3">Uncharacterized protein</fullName>
    </submittedName>
</protein>
<evidence type="ECO:0000256" key="2">
    <source>
        <dbReference type="SAM" id="MobiDB-lite"/>
    </source>
</evidence>
<dbReference type="EMBL" id="LGRX02010036">
    <property type="protein sequence ID" value="KAK3271061.1"/>
    <property type="molecule type" value="Genomic_DNA"/>
</dbReference>
<dbReference type="SUPFAM" id="SSF48452">
    <property type="entry name" value="TPR-like"/>
    <property type="match status" value="1"/>
</dbReference>
<keyword evidence="1" id="KW-0802">TPR repeat</keyword>
<comment type="caution">
    <text evidence="3">The sequence shown here is derived from an EMBL/GenBank/DDBJ whole genome shotgun (WGS) entry which is preliminary data.</text>
</comment>
<evidence type="ECO:0000313" key="4">
    <source>
        <dbReference type="Proteomes" id="UP001190700"/>
    </source>
</evidence>
<proteinExistence type="predicted"/>
<dbReference type="AlphaFoldDB" id="A0AAE0G3S5"/>
<dbReference type="InterPro" id="IPR019734">
    <property type="entry name" value="TPR_rpt"/>
</dbReference>
<dbReference type="SMART" id="SM00028">
    <property type="entry name" value="TPR"/>
    <property type="match status" value="3"/>
</dbReference>
<dbReference type="InterPro" id="IPR050754">
    <property type="entry name" value="FKBP4/5/8-like"/>
</dbReference>
<feature type="repeat" description="TPR" evidence="1">
    <location>
        <begin position="187"/>
        <end position="220"/>
    </location>
</feature>